<dbReference type="InterPro" id="IPR004556">
    <property type="entry name" value="HemK-like"/>
</dbReference>
<name>A0A8X8LCF4_9BACT</name>
<dbReference type="Proteomes" id="UP000198711">
    <property type="component" value="Unassembled WGS sequence"/>
</dbReference>
<organism evidence="8 9">
    <name type="scientific">Hydrobacter penzbergensis</name>
    <dbReference type="NCBI Taxonomy" id="1235997"/>
    <lineage>
        <taxon>Bacteria</taxon>
        <taxon>Pseudomonadati</taxon>
        <taxon>Bacteroidota</taxon>
        <taxon>Chitinophagia</taxon>
        <taxon>Chitinophagales</taxon>
        <taxon>Chitinophagaceae</taxon>
        <taxon>Hydrobacter</taxon>
    </lineage>
</organism>
<dbReference type="Pfam" id="PF17827">
    <property type="entry name" value="PrmC_N"/>
    <property type="match status" value="1"/>
</dbReference>
<evidence type="ECO:0000313" key="8">
    <source>
        <dbReference type="EMBL" id="SDW21155.1"/>
    </source>
</evidence>
<evidence type="ECO:0000256" key="2">
    <source>
        <dbReference type="ARBA" id="ARBA00022603"/>
    </source>
</evidence>
<dbReference type="PANTHER" id="PTHR18895">
    <property type="entry name" value="HEMK METHYLTRANSFERASE"/>
    <property type="match status" value="1"/>
</dbReference>
<dbReference type="InterPro" id="IPR019874">
    <property type="entry name" value="RF_methyltr_PrmC"/>
</dbReference>
<keyword evidence="3" id="KW-0808">Transferase</keyword>
<dbReference type="Gene3D" id="1.10.8.10">
    <property type="entry name" value="DNA helicase RuvA subunit, C-terminal domain"/>
    <property type="match status" value="1"/>
</dbReference>
<dbReference type="InterPro" id="IPR007848">
    <property type="entry name" value="Small_mtfrase_dom"/>
</dbReference>
<dbReference type="CDD" id="cd02440">
    <property type="entry name" value="AdoMet_MTases"/>
    <property type="match status" value="1"/>
</dbReference>
<evidence type="ECO:0000313" key="9">
    <source>
        <dbReference type="Proteomes" id="UP000198711"/>
    </source>
</evidence>
<accession>A0A8X8LCF4</accession>
<protein>
    <recommendedName>
        <fullName evidence="1">peptide chain release factor N(5)-glutamine methyltransferase</fullName>
        <ecNumber evidence="1">2.1.1.297</ecNumber>
    </recommendedName>
</protein>
<evidence type="ECO:0000256" key="4">
    <source>
        <dbReference type="ARBA" id="ARBA00022691"/>
    </source>
</evidence>
<dbReference type="Pfam" id="PF05175">
    <property type="entry name" value="MTS"/>
    <property type="match status" value="1"/>
</dbReference>
<comment type="caution">
    <text evidence="8">The sequence shown here is derived from an EMBL/GenBank/DDBJ whole genome shotgun (WGS) entry which is preliminary data.</text>
</comment>
<proteinExistence type="predicted"/>
<comment type="catalytic activity">
    <reaction evidence="5">
        <text>L-glutaminyl-[peptide chain release factor] + S-adenosyl-L-methionine = N(5)-methyl-L-glutaminyl-[peptide chain release factor] + S-adenosyl-L-homocysteine + H(+)</text>
        <dbReference type="Rhea" id="RHEA:42896"/>
        <dbReference type="Rhea" id="RHEA-COMP:10271"/>
        <dbReference type="Rhea" id="RHEA-COMP:10272"/>
        <dbReference type="ChEBI" id="CHEBI:15378"/>
        <dbReference type="ChEBI" id="CHEBI:30011"/>
        <dbReference type="ChEBI" id="CHEBI:57856"/>
        <dbReference type="ChEBI" id="CHEBI:59789"/>
        <dbReference type="ChEBI" id="CHEBI:61891"/>
        <dbReference type="EC" id="2.1.1.297"/>
    </reaction>
</comment>
<dbReference type="EC" id="2.1.1.297" evidence="1"/>
<evidence type="ECO:0000259" key="7">
    <source>
        <dbReference type="Pfam" id="PF17827"/>
    </source>
</evidence>
<dbReference type="AlphaFoldDB" id="A0A8X8LCF4"/>
<dbReference type="InterPro" id="IPR002052">
    <property type="entry name" value="DNA_methylase_N6_adenine_CS"/>
</dbReference>
<gene>
    <name evidence="8" type="ORF">SAMN05444410_101525</name>
</gene>
<keyword evidence="4" id="KW-0949">S-adenosyl-L-methionine</keyword>
<dbReference type="GO" id="GO:0032259">
    <property type="term" value="P:methylation"/>
    <property type="evidence" value="ECO:0007669"/>
    <property type="project" value="UniProtKB-KW"/>
</dbReference>
<dbReference type="PANTHER" id="PTHR18895:SF74">
    <property type="entry name" value="MTRF1L RELEASE FACTOR GLUTAMINE METHYLTRANSFERASE"/>
    <property type="match status" value="1"/>
</dbReference>
<dbReference type="Gene3D" id="3.40.50.150">
    <property type="entry name" value="Vaccinia Virus protein VP39"/>
    <property type="match status" value="1"/>
</dbReference>
<sequence length="291" mass="32556">MTFQSAQQQLLAILAPIYDAREASAIAHMIMEHLTRKTKIERLLEPASVLTADQKSLLQLYIDQLSRHRPVQYVLGEAWFAGMKFYVNEHVLIPRPETEELVTWIIDEAAQGTQQVLDIGTGSGCIPIALKKGLPAASITSIDIDPNALQVAHDNATTLQADIQLIELDFLNESFWHKLPGYYDTIVSNPPYIKAMESNTMAKHVLDYEPARALFVPDNDALVFYRKIAAFASTHLNNAGSIYMEINEALGKEVKQLFEATGYHVTIKQDLQGKDRMIKASKAYYPPPSQA</sequence>
<reference evidence="8 9" key="1">
    <citation type="submission" date="2016-10" db="EMBL/GenBank/DDBJ databases">
        <authorList>
            <person name="Varghese N."/>
            <person name="Submissions S."/>
        </authorList>
    </citation>
    <scope>NUCLEOTIDE SEQUENCE [LARGE SCALE GENOMIC DNA]</scope>
    <source>
        <strain evidence="8 9">DSM 25353</strain>
    </source>
</reference>
<dbReference type="EMBL" id="FNNO01000001">
    <property type="protein sequence ID" value="SDW21155.1"/>
    <property type="molecule type" value="Genomic_DNA"/>
</dbReference>
<evidence type="ECO:0000256" key="1">
    <source>
        <dbReference type="ARBA" id="ARBA00012771"/>
    </source>
</evidence>
<feature type="domain" description="Methyltransferase small" evidence="6">
    <location>
        <begin position="112"/>
        <end position="204"/>
    </location>
</feature>
<dbReference type="NCBIfam" id="TIGR03534">
    <property type="entry name" value="RF_mod_PrmC"/>
    <property type="match status" value="1"/>
</dbReference>
<feature type="domain" description="Release factor glutamine methyltransferase N-terminal" evidence="7">
    <location>
        <begin position="21"/>
        <end position="76"/>
    </location>
</feature>
<dbReference type="NCBIfam" id="TIGR00536">
    <property type="entry name" value="hemK_fam"/>
    <property type="match status" value="1"/>
</dbReference>
<dbReference type="InterPro" id="IPR040758">
    <property type="entry name" value="PrmC_N"/>
</dbReference>
<dbReference type="PROSITE" id="PS00092">
    <property type="entry name" value="N6_MTASE"/>
    <property type="match status" value="1"/>
</dbReference>
<evidence type="ECO:0000256" key="5">
    <source>
        <dbReference type="ARBA" id="ARBA00048391"/>
    </source>
</evidence>
<evidence type="ECO:0000259" key="6">
    <source>
        <dbReference type="Pfam" id="PF05175"/>
    </source>
</evidence>
<keyword evidence="9" id="KW-1185">Reference proteome</keyword>
<dbReference type="InterPro" id="IPR029063">
    <property type="entry name" value="SAM-dependent_MTases_sf"/>
</dbReference>
<dbReference type="SUPFAM" id="SSF53335">
    <property type="entry name" value="S-adenosyl-L-methionine-dependent methyltransferases"/>
    <property type="match status" value="1"/>
</dbReference>
<evidence type="ECO:0000256" key="3">
    <source>
        <dbReference type="ARBA" id="ARBA00022679"/>
    </source>
</evidence>
<dbReference type="GO" id="GO:0102559">
    <property type="term" value="F:peptide chain release factor N(5)-glutamine methyltransferase activity"/>
    <property type="evidence" value="ECO:0007669"/>
    <property type="project" value="UniProtKB-EC"/>
</dbReference>
<dbReference type="InterPro" id="IPR050320">
    <property type="entry name" value="N5-glutamine_MTase"/>
</dbReference>
<keyword evidence="2 8" id="KW-0489">Methyltransferase</keyword>
<dbReference type="RefSeq" id="WP_092721675.1">
    <property type="nucleotide sequence ID" value="NZ_FNNO01000001.1"/>
</dbReference>
<dbReference type="GO" id="GO:0003676">
    <property type="term" value="F:nucleic acid binding"/>
    <property type="evidence" value="ECO:0007669"/>
    <property type="project" value="InterPro"/>
</dbReference>